<dbReference type="PANTHER" id="PTHR33495">
    <property type="entry name" value="ANTI-SIGMA FACTOR ANTAGONIST TM_1081-RELATED-RELATED"/>
    <property type="match status" value="1"/>
</dbReference>
<dbReference type="RefSeq" id="WP_133743070.1">
    <property type="nucleotide sequence ID" value="NZ_SNYN01000023.1"/>
</dbReference>
<dbReference type="SUPFAM" id="SSF52091">
    <property type="entry name" value="SpoIIaa-like"/>
    <property type="match status" value="1"/>
</dbReference>
<dbReference type="Pfam" id="PF01740">
    <property type="entry name" value="STAS"/>
    <property type="match status" value="1"/>
</dbReference>
<dbReference type="InterPro" id="IPR002645">
    <property type="entry name" value="STAS_dom"/>
</dbReference>
<feature type="domain" description="STAS" evidence="3">
    <location>
        <begin position="1"/>
        <end position="109"/>
    </location>
</feature>
<dbReference type="PROSITE" id="PS50801">
    <property type="entry name" value="STAS"/>
    <property type="match status" value="1"/>
</dbReference>
<evidence type="ECO:0000256" key="2">
    <source>
        <dbReference type="RuleBase" id="RU003749"/>
    </source>
</evidence>
<dbReference type="PANTHER" id="PTHR33495:SF14">
    <property type="entry name" value="ANTI-SIGMA FACTOR ANTAGONIST"/>
    <property type="match status" value="1"/>
</dbReference>
<evidence type="ECO:0000313" key="5">
    <source>
        <dbReference type="Proteomes" id="UP000295281"/>
    </source>
</evidence>
<name>A0A4R6UJ00_9ACTN</name>
<evidence type="ECO:0000259" key="3">
    <source>
        <dbReference type="PROSITE" id="PS50801"/>
    </source>
</evidence>
<dbReference type="OrthoDB" id="280847at2"/>
<dbReference type="Gene3D" id="3.30.750.24">
    <property type="entry name" value="STAS domain"/>
    <property type="match status" value="1"/>
</dbReference>
<proteinExistence type="inferred from homology"/>
<dbReference type="Proteomes" id="UP000295281">
    <property type="component" value="Unassembled WGS sequence"/>
</dbReference>
<dbReference type="InterPro" id="IPR036513">
    <property type="entry name" value="STAS_dom_sf"/>
</dbReference>
<accession>A0A4R6UJ00</accession>
<dbReference type="AlphaFoldDB" id="A0A4R6UJ00"/>
<comment type="similarity">
    <text evidence="1 2">Belongs to the anti-sigma-factor antagonist family.</text>
</comment>
<protein>
    <recommendedName>
        <fullName evidence="2">Anti-sigma factor antagonist</fullName>
    </recommendedName>
</protein>
<organism evidence="4 5">
    <name type="scientific">Actinorugispora endophytica</name>
    <dbReference type="NCBI Taxonomy" id="1605990"/>
    <lineage>
        <taxon>Bacteria</taxon>
        <taxon>Bacillati</taxon>
        <taxon>Actinomycetota</taxon>
        <taxon>Actinomycetes</taxon>
        <taxon>Streptosporangiales</taxon>
        <taxon>Nocardiopsidaceae</taxon>
        <taxon>Actinorugispora</taxon>
    </lineage>
</organism>
<dbReference type="CDD" id="cd07043">
    <property type="entry name" value="STAS_anti-anti-sigma_factors"/>
    <property type="match status" value="1"/>
</dbReference>
<dbReference type="NCBIfam" id="TIGR00377">
    <property type="entry name" value="ant_ant_sig"/>
    <property type="match status" value="1"/>
</dbReference>
<dbReference type="EMBL" id="SNYN01000023">
    <property type="protein sequence ID" value="TDQ46900.1"/>
    <property type="molecule type" value="Genomic_DNA"/>
</dbReference>
<reference evidence="4 5" key="1">
    <citation type="submission" date="2019-03" db="EMBL/GenBank/DDBJ databases">
        <title>Genomic Encyclopedia of Type Strains, Phase IV (KMG-IV): sequencing the most valuable type-strain genomes for metagenomic binning, comparative biology and taxonomic classification.</title>
        <authorList>
            <person name="Goeker M."/>
        </authorList>
    </citation>
    <scope>NUCLEOTIDE SEQUENCE [LARGE SCALE GENOMIC DNA]</scope>
    <source>
        <strain evidence="4 5">DSM 46770</strain>
    </source>
</reference>
<evidence type="ECO:0000313" key="4">
    <source>
        <dbReference type="EMBL" id="TDQ46900.1"/>
    </source>
</evidence>
<gene>
    <name evidence="4" type="ORF">EV190_12356</name>
</gene>
<keyword evidence="5" id="KW-1185">Reference proteome</keyword>
<dbReference type="InterPro" id="IPR003658">
    <property type="entry name" value="Anti-sigma_ant"/>
</dbReference>
<comment type="caution">
    <text evidence="4">The sequence shown here is derived from an EMBL/GenBank/DDBJ whole genome shotgun (WGS) entry which is preliminary data.</text>
</comment>
<sequence length="111" mass="11809">MEVKKRTVGEVTVVSVLGDLDGRSAPAAQDRLLGLIPSGGRVLIDMTGVPYMSSAGLRTMLLVYRRAQAVNGAIALAGVSPELRSVMSATGFLEFFTISDTVRRGIEELRA</sequence>
<dbReference type="GO" id="GO:0043856">
    <property type="term" value="F:anti-sigma factor antagonist activity"/>
    <property type="evidence" value="ECO:0007669"/>
    <property type="project" value="InterPro"/>
</dbReference>
<evidence type="ECO:0000256" key="1">
    <source>
        <dbReference type="ARBA" id="ARBA00009013"/>
    </source>
</evidence>